<evidence type="ECO:0000313" key="2">
    <source>
        <dbReference type="Proteomes" id="UP001230649"/>
    </source>
</evidence>
<protein>
    <submittedName>
        <fullName evidence="1">Uncharacterized protein</fullName>
    </submittedName>
</protein>
<gene>
    <name evidence="1" type="ORF">QFC20_007034</name>
</gene>
<organism evidence="1 2">
    <name type="scientific">Naganishia adeliensis</name>
    <dbReference type="NCBI Taxonomy" id="92952"/>
    <lineage>
        <taxon>Eukaryota</taxon>
        <taxon>Fungi</taxon>
        <taxon>Dikarya</taxon>
        <taxon>Basidiomycota</taxon>
        <taxon>Agaricomycotina</taxon>
        <taxon>Tremellomycetes</taxon>
        <taxon>Filobasidiales</taxon>
        <taxon>Filobasidiaceae</taxon>
        <taxon>Naganishia</taxon>
    </lineage>
</organism>
<sequence>MSLLRVGRPVLRHRIAGFQAPRNGARTRFWTGAGAVGVALGVLAATWQPISLDAEPQSEEEGTTQPSGQKLISMREVEKHNTRDDCWVVIQGYVYDVTDFLSLHPGGAGVILQHAGDDATEVFKPLHPPNTLEENLRPDQQLGPVDPTTVVSKAPRPLTDDEKRVRNAREEMPPLEGMIDLQDFEELAEKVLSKTAWAYYRSAVFYNNEAAWKRYFFRPRVLRSARFVDPSSTMLGMPVSIPVYVSPAAMAKLGHPLGEVNITRAAGKAGIIQGISANASCSLEEMVDAQTEDQNLIFQIYLNKDRSASERLLKKVEDLGCKAIMFTVDAPVSGNRTMDIRAKGVVEQAPPSAKDDKNKSAAPVGIAQAISGYQDDNLVWDDIAFIRKNTKLPILVKGIQCVEDAELAAKHGVEAIILSNHGGRQLNFAPAPIDILWEIRQQKPDLFNKMEIYVDGGVKHGTDVVKALALGAKGVGLGRAFLYANGTYGEEGCDKTIDIMKKEICTAMALVGAHTVKDLKPEMVKPLGFVPATV</sequence>
<accession>A0ACC2V593</accession>
<dbReference type="EMBL" id="JASBWS010000147">
    <property type="protein sequence ID" value="KAJ9093821.1"/>
    <property type="molecule type" value="Genomic_DNA"/>
</dbReference>
<reference evidence="1" key="1">
    <citation type="submission" date="2023-04" db="EMBL/GenBank/DDBJ databases">
        <title>Draft Genome sequencing of Naganishia species isolated from polar environments using Oxford Nanopore Technology.</title>
        <authorList>
            <person name="Leo P."/>
            <person name="Venkateswaran K."/>
        </authorList>
    </citation>
    <scope>NUCLEOTIDE SEQUENCE</scope>
    <source>
        <strain evidence="1">MNA-CCFEE 5262</strain>
    </source>
</reference>
<dbReference type="Proteomes" id="UP001230649">
    <property type="component" value="Unassembled WGS sequence"/>
</dbReference>
<keyword evidence="2" id="KW-1185">Reference proteome</keyword>
<evidence type="ECO:0000313" key="1">
    <source>
        <dbReference type="EMBL" id="KAJ9093821.1"/>
    </source>
</evidence>
<proteinExistence type="predicted"/>
<name>A0ACC2V593_9TREE</name>
<comment type="caution">
    <text evidence="1">The sequence shown here is derived from an EMBL/GenBank/DDBJ whole genome shotgun (WGS) entry which is preliminary data.</text>
</comment>